<feature type="signal peptide" evidence="1">
    <location>
        <begin position="1"/>
        <end position="24"/>
    </location>
</feature>
<dbReference type="PANTHER" id="PTHR36573">
    <property type="entry name" value="INTERMEMBRANE PHOSPHOLIPID TRANSPORT SYSTEM BINDING PROTEIN MLAC"/>
    <property type="match status" value="1"/>
</dbReference>
<protein>
    <submittedName>
        <fullName evidence="2">ABC transporter substrate-binding protein</fullName>
    </submittedName>
</protein>
<evidence type="ECO:0000256" key="1">
    <source>
        <dbReference type="SAM" id="SignalP"/>
    </source>
</evidence>
<feature type="chain" id="PRO_5032914116" evidence="1">
    <location>
        <begin position="25"/>
        <end position="204"/>
    </location>
</feature>
<gene>
    <name evidence="2" type="ORF">G3M78_02355</name>
</gene>
<dbReference type="Pfam" id="PF05494">
    <property type="entry name" value="MlaC"/>
    <property type="match status" value="1"/>
</dbReference>
<dbReference type="PANTHER" id="PTHR36573:SF1">
    <property type="entry name" value="INTERMEMBRANE PHOSPHOLIPID TRANSPORT SYSTEM BINDING PROTEIN MLAC"/>
    <property type="match status" value="1"/>
</dbReference>
<proteinExistence type="predicted"/>
<evidence type="ECO:0000313" key="3">
    <source>
        <dbReference type="Proteomes" id="UP000594464"/>
    </source>
</evidence>
<dbReference type="EMBL" id="CP048620">
    <property type="protein sequence ID" value="QPJ64298.1"/>
    <property type="molecule type" value="Genomic_DNA"/>
</dbReference>
<name>A0A7T0C0I5_9BACT</name>
<dbReference type="InterPro" id="IPR008869">
    <property type="entry name" value="MlaC/ttg2D"/>
</dbReference>
<keyword evidence="1" id="KW-0732">Signal</keyword>
<dbReference type="Proteomes" id="UP000594464">
    <property type="component" value="Chromosome"/>
</dbReference>
<accession>A0A7T0C0I5</accession>
<evidence type="ECO:0000313" key="2">
    <source>
        <dbReference type="EMBL" id="QPJ64298.1"/>
    </source>
</evidence>
<reference evidence="3" key="1">
    <citation type="submission" date="2020-02" db="EMBL/GenBank/DDBJ databases">
        <title>Genomic and physiological characterization of two novel Nitrospinaceae genera.</title>
        <authorList>
            <person name="Mueller A.J."/>
            <person name="Jung M.-Y."/>
            <person name="Strachan C.R."/>
            <person name="Herbold C.W."/>
            <person name="Kirkegaard R.H."/>
            <person name="Daims H."/>
        </authorList>
    </citation>
    <scope>NUCLEOTIDE SEQUENCE [LARGE SCALE GENOMIC DNA]</scope>
</reference>
<dbReference type="AlphaFoldDB" id="A0A7T0C0I5"/>
<organism evidence="2 3">
    <name type="scientific">Candidatus Nitrohelix vancouverensis</name>
    <dbReference type="NCBI Taxonomy" id="2705534"/>
    <lineage>
        <taxon>Bacteria</taxon>
        <taxon>Pseudomonadati</taxon>
        <taxon>Nitrospinota/Tectimicrobiota group</taxon>
        <taxon>Nitrospinota</taxon>
        <taxon>Nitrospinia</taxon>
        <taxon>Nitrospinales</taxon>
        <taxon>Nitrospinaceae</taxon>
        <taxon>Candidatus Nitrohelix</taxon>
    </lineage>
</organism>
<dbReference type="KEGG" id="nva:G3M78_02355"/>
<sequence>MIQSVKIIAFILLWTGLTLSPALANKQTGAAPQTTVEQLLDAIQKIKIENDKGKAQNASEHTPHALSKLNMEWISAKALGKYWDQRTEVEQKEFTELLSQLFVHVAFPNSGKFFAELKIHYGKTTLNKDRAIVPMKVVHTEEGEVGIDFHLRTTDKGEWKIVDVDLDEVSMRNNLRNQFYKILAKDGYPDLIRRMTEKLQESKG</sequence>
<dbReference type="Gene3D" id="3.10.450.710">
    <property type="entry name" value="Tgt2/MlaC"/>
    <property type="match status" value="1"/>
</dbReference>
<dbReference type="InterPro" id="IPR042245">
    <property type="entry name" value="Tgt2/MlaC_sf"/>
</dbReference>